<proteinExistence type="inferred from homology"/>
<comment type="cofactor">
    <cofactor evidence="1">
        <name>Fe cation</name>
        <dbReference type="ChEBI" id="CHEBI:24875"/>
    </cofactor>
</comment>
<evidence type="ECO:0000256" key="2">
    <source>
        <dbReference type="ARBA" id="ARBA00008751"/>
    </source>
</evidence>
<dbReference type="SUPFAM" id="SSF50022">
    <property type="entry name" value="ISP domain"/>
    <property type="match status" value="1"/>
</dbReference>
<evidence type="ECO:0000256" key="5">
    <source>
        <dbReference type="ARBA" id="ARBA00023002"/>
    </source>
</evidence>
<dbReference type="InterPro" id="IPR036922">
    <property type="entry name" value="Rieske_2Fe-2S_sf"/>
</dbReference>
<evidence type="ECO:0000256" key="3">
    <source>
        <dbReference type="ARBA" id="ARBA00022714"/>
    </source>
</evidence>
<evidence type="ECO:0000256" key="1">
    <source>
        <dbReference type="ARBA" id="ARBA00001962"/>
    </source>
</evidence>
<dbReference type="Gene3D" id="2.102.10.10">
    <property type="entry name" value="Rieske [2Fe-2S] iron-sulphur domain"/>
    <property type="match status" value="1"/>
</dbReference>
<evidence type="ECO:0000256" key="6">
    <source>
        <dbReference type="ARBA" id="ARBA00023004"/>
    </source>
</evidence>
<dbReference type="InterPro" id="IPR015879">
    <property type="entry name" value="Ring_hydroxy_dOase_asu_C_dom"/>
</dbReference>
<dbReference type="Gene3D" id="3.90.380.10">
    <property type="entry name" value="Naphthalene 1,2-dioxygenase Alpha Subunit, Chain A, domain 1"/>
    <property type="match status" value="1"/>
</dbReference>
<dbReference type="Proteomes" id="UP000736373">
    <property type="component" value="Unassembled WGS sequence"/>
</dbReference>
<accession>A0ABR7Q2I8</accession>
<keyword evidence="4" id="KW-0479">Metal-binding</keyword>
<dbReference type="EMBL" id="VZQQ01000153">
    <property type="protein sequence ID" value="MBC8752776.1"/>
    <property type="molecule type" value="Genomic_DNA"/>
</dbReference>
<dbReference type="CDD" id="cd03469">
    <property type="entry name" value="Rieske_RO_Alpha_N"/>
    <property type="match status" value="1"/>
</dbReference>
<comment type="caution">
    <text evidence="9">The sequence shown here is derived from an EMBL/GenBank/DDBJ whole genome shotgun (WGS) entry which is preliminary data.</text>
</comment>
<protein>
    <submittedName>
        <fullName evidence="9">Aromatic ring-hydroxylating dioxygenase subunit alpha</fullName>
    </submittedName>
</protein>
<reference evidence="9 10" key="1">
    <citation type="submission" date="2019-09" db="EMBL/GenBank/DDBJ databases">
        <title>Paraburkholderia podalyriae sp. nov., A South African Podalyria-associated rhizobium.</title>
        <authorList>
            <person name="Mavima L."/>
            <person name="Beukes C.W."/>
            <person name="Palmer M."/>
            <person name="De Meyer S.E."/>
            <person name="James E.K."/>
            <person name="Maluk M."/>
            <person name="Avontuur J.R."/>
            <person name="Chan W.Y."/>
            <person name="Venter S.N."/>
            <person name="Steenkamp E.T."/>
        </authorList>
    </citation>
    <scope>NUCLEOTIDE SEQUENCE [LARGE SCALE GENOMIC DNA]</scope>
    <source>
        <strain evidence="9 10">WC7.3b</strain>
    </source>
</reference>
<keyword evidence="10" id="KW-1185">Reference proteome</keyword>
<feature type="domain" description="Rieske" evidence="8">
    <location>
        <begin position="43"/>
        <end position="148"/>
    </location>
</feature>
<evidence type="ECO:0000313" key="10">
    <source>
        <dbReference type="Proteomes" id="UP000736373"/>
    </source>
</evidence>
<dbReference type="PRINTS" id="PR00090">
    <property type="entry name" value="RNGDIOXGNASE"/>
</dbReference>
<keyword evidence="3" id="KW-0001">2Fe-2S</keyword>
<evidence type="ECO:0000259" key="8">
    <source>
        <dbReference type="PROSITE" id="PS51296"/>
    </source>
</evidence>
<comment type="similarity">
    <text evidence="2">Belongs to the bacterial ring-hydroxylating dioxygenase alpha subunit family.</text>
</comment>
<organism evidence="9 10">
    <name type="scientific">Paraburkholderia podalyriae</name>
    <dbReference type="NCBI Taxonomy" id="1938811"/>
    <lineage>
        <taxon>Bacteria</taxon>
        <taxon>Pseudomonadati</taxon>
        <taxon>Pseudomonadota</taxon>
        <taxon>Betaproteobacteria</taxon>
        <taxon>Burkholderiales</taxon>
        <taxon>Burkholderiaceae</taxon>
        <taxon>Paraburkholderia</taxon>
    </lineage>
</organism>
<dbReference type="Pfam" id="PF00355">
    <property type="entry name" value="Rieske"/>
    <property type="match status" value="1"/>
</dbReference>
<gene>
    <name evidence="9" type="ORF">F6X42_42505</name>
</gene>
<evidence type="ECO:0000256" key="7">
    <source>
        <dbReference type="ARBA" id="ARBA00023014"/>
    </source>
</evidence>
<dbReference type="InterPro" id="IPR017941">
    <property type="entry name" value="Rieske_2Fe-2S"/>
</dbReference>
<dbReference type="SUPFAM" id="SSF55961">
    <property type="entry name" value="Bet v1-like"/>
    <property type="match status" value="1"/>
</dbReference>
<dbReference type="Pfam" id="PF00848">
    <property type="entry name" value="Ring_hydroxyl_A"/>
    <property type="match status" value="1"/>
</dbReference>
<keyword evidence="5" id="KW-0560">Oxidoreductase</keyword>
<keyword evidence="7" id="KW-0411">Iron-sulfur</keyword>
<keyword evidence="9" id="KW-0223">Dioxygenase</keyword>
<evidence type="ECO:0000256" key="4">
    <source>
        <dbReference type="ARBA" id="ARBA00022723"/>
    </source>
</evidence>
<name>A0ABR7Q2I8_9BURK</name>
<dbReference type="GO" id="GO:0051213">
    <property type="term" value="F:dioxygenase activity"/>
    <property type="evidence" value="ECO:0007669"/>
    <property type="project" value="UniProtKB-KW"/>
</dbReference>
<dbReference type="InterPro" id="IPR001663">
    <property type="entry name" value="Rng_hydr_dOase-A"/>
</dbReference>
<keyword evidence="6" id="KW-0408">Iron</keyword>
<evidence type="ECO:0000313" key="9">
    <source>
        <dbReference type="EMBL" id="MBC8752776.1"/>
    </source>
</evidence>
<sequence length="411" mass="45953">MSDNEMTAIADEWRSGYSLPQHMYCDDGIFKNDVQSLGRTQWLLVDHESRIPEPGSYFTVEFGGESIIVLRDRQGSVRAHFNVCRHRGSKICLEKEGTVRSLTCPYHAWSYDLAGNLKSARFMPPDFPMAEHGLNPCAVGIFKGFVFLNLSKDSPPSFEQFVSRFKPMLARYNLEQTKVAARRVFPTAANWKLVVENFFECYHCKPAHATYCSVHDDMKMLAFGAGPGSSNGLADEYMKTFALWELAEKQTGRQPDMFADGPSTPFLQSAGRLPIGRGNLTESLDGKPVAPLIISDAEYDGAQTGCVFNPISVVLANSDHAIAFRFNPKGPLSTDVEVLWMVSSDAQEGPDYDLERIKAVWQTTLLEDKTITENNQSGIQSQTYSPGPYSAQESKIAEFGAWYHEHILRED</sequence>
<dbReference type="PANTHER" id="PTHR43756">
    <property type="entry name" value="CHOLINE MONOOXYGENASE, CHLOROPLASTIC"/>
    <property type="match status" value="1"/>
</dbReference>
<dbReference type="PROSITE" id="PS51296">
    <property type="entry name" value="RIESKE"/>
    <property type="match status" value="1"/>
</dbReference>
<dbReference type="PANTHER" id="PTHR43756:SF5">
    <property type="entry name" value="CHOLINE MONOOXYGENASE, CHLOROPLASTIC"/>
    <property type="match status" value="1"/>
</dbReference>